<dbReference type="KEGG" id="jli:EXU32_04130"/>
<evidence type="ECO:0000313" key="7">
    <source>
        <dbReference type="Proteomes" id="UP000290408"/>
    </source>
</evidence>
<dbReference type="AlphaFoldDB" id="A0A4P6MVE0"/>
<keyword evidence="4 5" id="KW-0472">Membrane</keyword>
<name>A0A4P6MVE0_9MICO</name>
<feature type="transmembrane region" description="Helical" evidence="5">
    <location>
        <begin position="66"/>
        <end position="86"/>
    </location>
</feature>
<feature type="transmembrane region" description="Helical" evidence="5">
    <location>
        <begin position="154"/>
        <end position="176"/>
    </location>
</feature>
<proteinExistence type="predicted"/>
<feature type="transmembrane region" description="Helical" evidence="5">
    <location>
        <begin position="98"/>
        <end position="121"/>
    </location>
</feature>
<feature type="transmembrane region" description="Helical" evidence="5">
    <location>
        <begin position="210"/>
        <end position="234"/>
    </location>
</feature>
<evidence type="ECO:0000256" key="4">
    <source>
        <dbReference type="ARBA" id="ARBA00023136"/>
    </source>
</evidence>
<dbReference type="PANTHER" id="PTHR30249:SF0">
    <property type="entry name" value="PLASTIDAL GLYCOLATE_GLYCERATE TRANSLOCATOR 1, CHLOROPLASTIC"/>
    <property type="match status" value="1"/>
</dbReference>
<comment type="subcellular location">
    <subcellularLocation>
        <location evidence="1">Membrane</location>
        <topology evidence="1">Multi-pass membrane protein</topology>
    </subcellularLocation>
</comment>
<dbReference type="PANTHER" id="PTHR30249">
    <property type="entry name" value="PUTATIVE SEROTONIN TRANSPORTER"/>
    <property type="match status" value="1"/>
</dbReference>
<evidence type="ECO:0000256" key="2">
    <source>
        <dbReference type="ARBA" id="ARBA00022692"/>
    </source>
</evidence>
<dbReference type="OrthoDB" id="9811701at2"/>
<dbReference type="GO" id="GO:0016020">
    <property type="term" value="C:membrane"/>
    <property type="evidence" value="ECO:0007669"/>
    <property type="project" value="UniProtKB-SubCell"/>
</dbReference>
<evidence type="ECO:0000256" key="1">
    <source>
        <dbReference type="ARBA" id="ARBA00004141"/>
    </source>
</evidence>
<dbReference type="Pfam" id="PF04172">
    <property type="entry name" value="LrgB"/>
    <property type="match status" value="1"/>
</dbReference>
<keyword evidence="7" id="KW-1185">Reference proteome</keyword>
<reference evidence="6 7" key="1">
    <citation type="submission" date="2019-02" db="EMBL/GenBank/DDBJ databases">
        <title>Genomic data mining of an Antarctic deep-sea actinobacterium, Janibacterlimosus P3-3-X1.</title>
        <authorList>
            <person name="Liao L."/>
            <person name="Chen B."/>
        </authorList>
    </citation>
    <scope>NUCLEOTIDE SEQUENCE [LARGE SCALE GENOMIC DNA]</scope>
    <source>
        <strain evidence="6 7">P3-3-X1</strain>
    </source>
</reference>
<keyword evidence="3 5" id="KW-1133">Transmembrane helix</keyword>
<evidence type="ECO:0000256" key="5">
    <source>
        <dbReference type="SAM" id="Phobius"/>
    </source>
</evidence>
<accession>A0A4P6MVE0</accession>
<evidence type="ECO:0000313" key="6">
    <source>
        <dbReference type="EMBL" id="QBF45520.1"/>
    </source>
</evidence>
<keyword evidence="2 5" id="KW-0812">Transmembrane</keyword>
<organism evidence="6 7">
    <name type="scientific">Janibacter limosus</name>
    <dbReference type="NCBI Taxonomy" id="53458"/>
    <lineage>
        <taxon>Bacteria</taxon>
        <taxon>Bacillati</taxon>
        <taxon>Actinomycetota</taxon>
        <taxon>Actinomycetes</taxon>
        <taxon>Micrococcales</taxon>
        <taxon>Intrasporangiaceae</taxon>
        <taxon>Janibacter</taxon>
    </lineage>
</organism>
<dbReference type="InterPro" id="IPR007300">
    <property type="entry name" value="CidB/LrgB"/>
</dbReference>
<dbReference type="RefSeq" id="WP_130628758.1">
    <property type="nucleotide sequence ID" value="NZ_CP036164.1"/>
</dbReference>
<feature type="transmembrane region" description="Helical" evidence="5">
    <location>
        <begin position="12"/>
        <end position="29"/>
    </location>
</feature>
<protein>
    <submittedName>
        <fullName evidence="6">LrgB family protein</fullName>
    </submittedName>
</protein>
<sequence>MTAALDYLRSSPLFWVFVTVAGYRAGVWLRDRTGGHPLAQPVLVGIIIVISVVSVLGVDYDTYFEGGAMIHFLLGPATVALAVPLYRQAHRLRVMLLPLLVAIPIGAAASIISAVATVHLLGGDDVLARTLAPKSATAPVAIAVADQVGGMTSLVAVFSVIAGISGAVVGPALLTLMRVHDPMARGLAMGAVSHGIGTSRSLHDDPVEGAFAGLSMGLTALATSLIVPVVVALLL</sequence>
<evidence type="ECO:0000256" key="3">
    <source>
        <dbReference type="ARBA" id="ARBA00022989"/>
    </source>
</evidence>
<dbReference type="EMBL" id="CP036164">
    <property type="protein sequence ID" value="QBF45520.1"/>
    <property type="molecule type" value="Genomic_DNA"/>
</dbReference>
<gene>
    <name evidence="6" type="ORF">EXU32_04130</name>
</gene>
<feature type="transmembrane region" description="Helical" evidence="5">
    <location>
        <begin position="41"/>
        <end position="60"/>
    </location>
</feature>
<dbReference type="Proteomes" id="UP000290408">
    <property type="component" value="Chromosome"/>
</dbReference>